<proteinExistence type="predicted"/>
<dbReference type="FunFam" id="3.20.20.100:FF:000004">
    <property type="entry name" value="Oxidoreductase, aldo/keto reductase"/>
    <property type="match status" value="1"/>
</dbReference>
<dbReference type="InterPro" id="IPR050523">
    <property type="entry name" value="AKR_Detox_Biosynth"/>
</dbReference>
<feature type="domain" description="NADP-dependent oxidoreductase" evidence="2">
    <location>
        <begin position="16"/>
        <end position="319"/>
    </location>
</feature>
<evidence type="ECO:0000259" key="2">
    <source>
        <dbReference type="Pfam" id="PF00248"/>
    </source>
</evidence>
<dbReference type="InterPro" id="IPR023210">
    <property type="entry name" value="NADP_OxRdtase_dom"/>
</dbReference>
<dbReference type="EMBL" id="QFPW01000005">
    <property type="protein sequence ID" value="PZQ50057.1"/>
    <property type="molecule type" value="Genomic_DNA"/>
</dbReference>
<comment type="caution">
    <text evidence="3">The sequence shown here is derived from an EMBL/GenBank/DDBJ whole genome shotgun (WGS) entry which is preliminary data.</text>
</comment>
<evidence type="ECO:0000256" key="1">
    <source>
        <dbReference type="ARBA" id="ARBA00023002"/>
    </source>
</evidence>
<dbReference type="PRINTS" id="PR00069">
    <property type="entry name" value="ALDKETRDTASE"/>
</dbReference>
<dbReference type="PANTHER" id="PTHR43364:SF18">
    <property type="entry name" value="OXIDOREDUCTASE"/>
    <property type="match status" value="1"/>
</dbReference>
<dbReference type="GO" id="GO:0016491">
    <property type="term" value="F:oxidoreductase activity"/>
    <property type="evidence" value="ECO:0007669"/>
    <property type="project" value="UniProtKB-KW"/>
</dbReference>
<sequence>MDYRKLGHSDLEASVLSFGTATFGGGTPFFKAWGETGVAEATRLVDIARDAGVNLFDTADQYSDGLSETILGRAIAGRRGDLLIATKAAGRTGPGDDDIGTSRKHLIAACEASLRRLGTDVIDLYQMHWFDGLTPVEETLRGLGDLVAAGKVRYVGCSNFSGWHLMKSLALAGEHDLPRYVTHQAHYSLLSREYEWELMPLAHDQGLSTLVYSALSGGKLSGRIRRGREAPEGSRTARLKARVEDEMPAAQFFDLMDVLDTVAAEVGSGVAQVAMNWILHRPTVGSVILGARDEAQLVENLRVLDFRLSDDQVLRLDRASARRPIYPYWHQRELTSERNPTPTR</sequence>
<dbReference type="Gene3D" id="3.20.20.100">
    <property type="entry name" value="NADP-dependent oxidoreductase domain"/>
    <property type="match status" value="1"/>
</dbReference>
<dbReference type="CDD" id="cd19091">
    <property type="entry name" value="AKR_PsAKR"/>
    <property type="match status" value="1"/>
</dbReference>
<dbReference type="InterPro" id="IPR020471">
    <property type="entry name" value="AKR"/>
</dbReference>
<keyword evidence="1" id="KW-0560">Oxidoreductase</keyword>
<dbReference type="SUPFAM" id="SSF51430">
    <property type="entry name" value="NAD(P)-linked oxidoreductase"/>
    <property type="match status" value="1"/>
</dbReference>
<gene>
    <name evidence="3" type="ORF">DI556_08260</name>
</gene>
<protein>
    <submittedName>
        <fullName evidence="3">Aldo/keto reductase</fullName>
    </submittedName>
</protein>
<dbReference type="GO" id="GO:0005829">
    <property type="term" value="C:cytosol"/>
    <property type="evidence" value="ECO:0007669"/>
    <property type="project" value="TreeGrafter"/>
</dbReference>
<reference evidence="3 4" key="1">
    <citation type="submission" date="2017-08" db="EMBL/GenBank/DDBJ databases">
        <title>Infants hospitalized years apart are colonized by the same room-sourced microbial strains.</title>
        <authorList>
            <person name="Brooks B."/>
            <person name="Olm M.R."/>
            <person name="Firek B.A."/>
            <person name="Baker R."/>
            <person name="Thomas B.C."/>
            <person name="Morowitz M.J."/>
            <person name="Banfield J.F."/>
        </authorList>
    </citation>
    <scope>NUCLEOTIDE SEQUENCE [LARGE SCALE GENOMIC DNA]</scope>
    <source>
        <strain evidence="3">S2_005_002_R2_34</strain>
    </source>
</reference>
<dbReference type="Pfam" id="PF00248">
    <property type="entry name" value="Aldo_ket_red"/>
    <property type="match status" value="1"/>
</dbReference>
<name>A0A2W5PYQ9_RHOSU</name>
<dbReference type="Proteomes" id="UP000249185">
    <property type="component" value="Unassembled WGS sequence"/>
</dbReference>
<dbReference type="PANTHER" id="PTHR43364">
    <property type="entry name" value="NADH-SPECIFIC METHYLGLYOXAL REDUCTASE-RELATED"/>
    <property type="match status" value="1"/>
</dbReference>
<evidence type="ECO:0000313" key="3">
    <source>
        <dbReference type="EMBL" id="PZQ50057.1"/>
    </source>
</evidence>
<dbReference type="InterPro" id="IPR036812">
    <property type="entry name" value="NAD(P)_OxRdtase_dom_sf"/>
</dbReference>
<accession>A0A2W5PYQ9</accession>
<organism evidence="3 4">
    <name type="scientific">Rhodovulum sulfidophilum</name>
    <name type="common">Rhodobacter sulfidophilus</name>
    <dbReference type="NCBI Taxonomy" id="35806"/>
    <lineage>
        <taxon>Bacteria</taxon>
        <taxon>Pseudomonadati</taxon>
        <taxon>Pseudomonadota</taxon>
        <taxon>Alphaproteobacteria</taxon>
        <taxon>Rhodobacterales</taxon>
        <taxon>Paracoccaceae</taxon>
        <taxon>Rhodovulum</taxon>
    </lineage>
</organism>
<evidence type="ECO:0000313" key="4">
    <source>
        <dbReference type="Proteomes" id="UP000249185"/>
    </source>
</evidence>
<dbReference type="AlphaFoldDB" id="A0A2W5PYQ9"/>